<reference evidence="3" key="2">
    <citation type="submission" date="2018-04" db="EMBL/GenBank/DDBJ databases">
        <title>OnivRS2 (Oryza nivara Reference Sequence Version 2).</title>
        <authorList>
            <person name="Zhang J."/>
            <person name="Kudrna D."/>
            <person name="Lee S."/>
            <person name="Talag J."/>
            <person name="Rajasekar S."/>
            <person name="Welchert J."/>
            <person name="Hsing Y.-I."/>
            <person name="Wing R.A."/>
        </authorList>
    </citation>
    <scope>NUCLEOTIDE SEQUENCE [LARGE SCALE GENOMIC DNA]</scope>
    <source>
        <strain evidence="3">SL10</strain>
    </source>
</reference>
<dbReference type="STRING" id="4536.A0A0E0H8Y4"/>
<dbReference type="Gene3D" id="1.25.40.10">
    <property type="entry name" value="Tetratricopeptide repeat domain"/>
    <property type="match status" value="1"/>
</dbReference>
<keyword evidence="4" id="KW-1185">Reference proteome</keyword>
<sequence length="213" mass="23715">MEARARTYGSSGASPGNLGDRYDNYANYSSYLNDEPMPDAASEKEQGNEYFKQKKFAQAIECYSRSIGLSPSAVAFANRAMAYLKLRRQEVANRSKPTKHTVFKFDKSGDKKDTSHAPSSSQKDSFMEVDPPSRVAVEIREKADGTSKGGSGVIFKDSTVQNYGRSGIKYSLLKLHQRIRLKPSGNFEPNIFRKDCRITCSLQINDADAETAR</sequence>
<dbReference type="EnsemblPlants" id="ONIVA05G02050.1">
    <property type="protein sequence ID" value="ONIVA05G02050.1"/>
    <property type="gene ID" value="ONIVA05G02050"/>
</dbReference>
<keyword evidence="1" id="KW-0802">TPR repeat</keyword>
<dbReference type="AlphaFoldDB" id="A0A0E0H8Y4"/>
<dbReference type="Proteomes" id="UP000006591">
    <property type="component" value="Chromosome 5"/>
</dbReference>
<dbReference type="HOGENOM" id="CLU_112642_0_0_1"/>
<dbReference type="SUPFAM" id="SSF48452">
    <property type="entry name" value="TPR-like"/>
    <property type="match status" value="1"/>
</dbReference>
<evidence type="ECO:0000256" key="1">
    <source>
        <dbReference type="PROSITE-ProRule" id="PRU00339"/>
    </source>
</evidence>
<dbReference type="PROSITE" id="PS50005">
    <property type="entry name" value="TPR"/>
    <property type="match status" value="1"/>
</dbReference>
<feature type="repeat" description="TPR" evidence="1">
    <location>
        <begin position="40"/>
        <end position="73"/>
    </location>
</feature>
<feature type="region of interest" description="Disordered" evidence="2">
    <location>
        <begin position="1"/>
        <end position="20"/>
    </location>
</feature>
<dbReference type="PANTHER" id="PTHR47329:SF1">
    <property type="entry name" value="OS05G0129900 PROTEIN"/>
    <property type="match status" value="1"/>
</dbReference>
<dbReference type="eggNOG" id="KOG4648">
    <property type="taxonomic scope" value="Eukaryota"/>
</dbReference>
<dbReference type="InterPro" id="IPR011990">
    <property type="entry name" value="TPR-like_helical_dom_sf"/>
</dbReference>
<dbReference type="Gramene" id="ONIVA05G02050.1">
    <property type="protein sequence ID" value="ONIVA05G02050.1"/>
    <property type="gene ID" value="ONIVA05G02050"/>
</dbReference>
<dbReference type="OMA" id="EPNIFRE"/>
<protein>
    <submittedName>
        <fullName evidence="3">Uncharacterized protein</fullName>
    </submittedName>
</protein>
<organism evidence="3">
    <name type="scientific">Oryza nivara</name>
    <name type="common">Indian wild rice</name>
    <name type="synonym">Oryza sativa f. spontanea</name>
    <dbReference type="NCBI Taxonomy" id="4536"/>
    <lineage>
        <taxon>Eukaryota</taxon>
        <taxon>Viridiplantae</taxon>
        <taxon>Streptophyta</taxon>
        <taxon>Embryophyta</taxon>
        <taxon>Tracheophyta</taxon>
        <taxon>Spermatophyta</taxon>
        <taxon>Magnoliopsida</taxon>
        <taxon>Liliopsida</taxon>
        <taxon>Poales</taxon>
        <taxon>Poaceae</taxon>
        <taxon>BOP clade</taxon>
        <taxon>Oryzoideae</taxon>
        <taxon>Oryzeae</taxon>
        <taxon>Oryzinae</taxon>
        <taxon>Oryza</taxon>
    </lineage>
</organism>
<dbReference type="SMART" id="SM00028">
    <property type="entry name" value="TPR"/>
    <property type="match status" value="1"/>
</dbReference>
<dbReference type="PANTHER" id="PTHR47329">
    <property type="entry name" value="OS05G0129900 PROTEIN"/>
    <property type="match status" value="1"/>
</dbReference>
<evidence type="ECO:0000313" key="3">
    <source>
        <dbReference type="EnsemblPlants" id="ONIVA05G02050.1"/>
    </source>
</evidence>
<evidence type="ECO:0000256" key="2">
    <source>
        <dbReference type="SAM" id="MobiDB-lite"/>
    </source>
</evidence>
<evidence type="ECO:0000313" key="4">
    <source>
        <dbReference type="Proteomes" id="UP000006591"/>
    </source>
</evidence>
<dbReference type="InterPro" id="IPR019734">
    <property type="entry name" value="TPR_rpt"/>
</dbReference>
<proteinExistence type="predicted"/>
<feature type="region of interest" description="Disordered" evidence="2">
    <location>
        <begin position="95"/>
        <end position="131"/>
    </location>
</feature>
<dbReference type="Pfam" id="PF00515">
    <property type="entry name" value="TPR_1"/>
    <property type="match status" value="1"/>
</dbReference>
<name>A0A0E0H8Y4_ORYNI</name>
<reference evidence="3" key="1">
    <citation type="submission" date="2015-04" db="UniProtKB">
        <authorList>
            <consortium name="EnsemblPlants"/>
        </authorList>
    </citation>
    <scope>IDENTIFICATION</scope>
    <source>
        <strain evidence="3">SL10</strain>
    </source>
</reference>
<accession>A0A0E0H8Y4</accession>
<feature type="compositionally biased region" description="Basic and acidic residues" evidence="2">
    <location>
        <begin position="103"/>
        <end position="115"/>
    </location>
</feature>